<keyword evidence="1" id="KW-0472">Membrane</keyword>
<dbReference type="AlphaFoldDB" id="A0A7S2VAA1"/>
<evidence type="ECO:0000313" key="2">
    <source>
        <dbReference type="EMBL" id="CAD9939752.1"/>
    </source>
</evidence>
<keyword evidence="1" id="KW-1133">Transmembrane helix</keyword>
<reference evidence="2" key="1">
    <citation type="submission" date="2021-01" db="EMBL/GenBank/DDBJ databases">
        <authorList>
            <person name="Corre E."/>
            <person name="Pelletier E."/>
            <person name="Niang G."/>
            <person name="Scheremetjew M."/>
            <person name="Finn R."/>
            <person name="Kale V."/>
            <person name="Holt S."/>
            <person name="Cochrane G."/>
            <person name="Meng A."/>
            <person name="Brown T."/>
            <person name="Cohen L."/>
        </authorList>
    </citation>
    <scope>NUCLEOTIDE SEQUENCE</scope>
    <source>
        <strain evidence="2">CCMP125</strain>
    </source>
</reference>
<accession>A0A7S2VAA1</accession>
<gene>
    <name evidence="2" type="ORF">APAL1065_LOCUS258</name>
</gene>
<feature type="transmembrane region" description="Helical" evidence="1">
    <location>
        <begin position="47"/>
        <end position="73"/>
    </location>
</feature>
<proteinExistence type="predicted"/>
<name>A0A7S2VAA1_9STRA</name>
<organism evidence="2">
    <name type="scientific">Entomoneis paludosa</name>
    <dbReference type="NCBI Taxonomy" id="265537"/>
    <lineage>
        <taxon>Eukaryota</taxon>
        <taxon>Sar</taxon>
        <taxon>Stramenopiles</taxon>
        <taxon>Ochrophyta</taxon>
        <taxon>Bacillariophyta</taxon>
        <taxon>Bacillariophyceae</taxon>
        <taxon>Bacillariophycidae</taxon>
        <taxon>Entomoneidaceae</taxon>
        <taxon>Entomoneis</taxon>
    </lineage>
</organism>
<dbReference type="EMBL" id="HBHT01000436">
    <property type="protein sequence ID" value="CAD9939752.1"/>
    <property type="molecule type" value="Transcribed_RNA"/>
</dbReference>
<keyword evidence="1" id="KW-0812">Transmembrane</keyword>
<sequence length="383" mass="43722">MGKLSADMSNVEKERVQLLDDDLVKPASKPMPTTSRKSVSKSSWFRCLLWALAILLMLFFFTLILFGTVSYFWTRHQVRRFTVVNTYKNGHDNPPFPATTLTEFSNAELLVKMDQAKLFWDQLRADMEPEHDLVISQNDLNGFLANSGDYLRGHVQVQITEGRFQVDMALPVESFPGGKGRIFVGSAHIETQEDERITYIDTQVTPQQAVDDLEFATLLQAQLLFMHTPPTEASPTVRLEYGQFLNWLVPNDWIAQQQNLWSCEWSMDCDHHRDHHHHQARKNYHHGEKDTKDCQIILETLNRIASVSIHDGEIVVKPKRALLGGWNNLRPVVEEPSATGVTLDAEQNNHGGGVRGRRHLSNDHQEWSMGQSLARRVLSSLFA</sequence>
<protein>
    <submittedName>
        <fullName evidence="2">Uncharacterized protein</fullName>
    </submittedName>
</protein>
<evidence type="ECO:0000256" key="1">
    <source>
        <dbReference type="SAM" id="Phobius"/>
    </source>
</evidence>